<name>A0ABS9ZG96_9PSED</name>
<reference evidence="1 2" key="1">
    <citation type="submission" date="2015-12" db="EMBL/GenBank/DDBJ databases">
        <title>Phylogenomics in the description of a new species in the Pseudomonas syringae group.</title>
        <authorList>
            <person name="Busquets A."/>
            <person name="Gomila M."/>
            <person name="Beiki F."/>
            <person name="Rahimian H."/>
            <person name="Mulet M."/>
            <person name="Sanchez D."/>
            <person name="Garcia-Valdes E."/>
            <person name="Lalucat J."/>
        </authorList>
    </citation>
    <scope>NUCLEOTIDE SEQUENCE [LARGE SCALE GENOMIC DNA]</scope>
    <source>
        <strain evidence="1 2">S25</strain>
    </source>
</reference>
<comment type="caution">
    <text evidence="1">The sequence shown here is derived from an EMBL/GenBank/DDBJ whole genome shotgun (WGS) entry which is preliminary data.</text>
</comment>
<dbReference type="RefSeq" id="WP_243245552.1">
    <property type="nucleotide sequence ID" value="NZ_LOHG01000004.1"/>
</dbReference>
<evidence type="ECO:0000313" key="2">
    <source>
        <dbReference type="Proteomes" id="UP001320513"/>
    </source>
</evidence>
<gene>
    <name evidence="1" type="ORF">AUC61_08730</name>
</gene>
<keyword evidence="2" id="KW-1185">Reference proteome</keyword>
<proteinExistence type="predicted"/>
<evidence type="ECO:0000313" key="1">
    <source>
        <dbReference type="EMBL" id="MCI8209619.1"/>
    </source>
</evidence>
<organism evidence="1 2">
    <name type="scientific">Pseudomonas maioricensis</name>
    <dbReference type="NCBI Taxonomy" id="1766623"/>
    <lineage>
        <taxon>Bacteria</taxon>
        <taxon>Pseudomonadati</taxon>
        <taxon>Pseudomonadota</taxon>
        <taxon>Gammaproteobacteria</taxon>
        <taxon>Pseudomonadales</taxon>
        <taxon>Pseudomonadaceae</taxon>
        <taxon>Pseudomonas</taxon>
    </lineage>
</organism>
<dbReference type="Proteomes" id="UP001320513">
    <property type="component" value="Unassembled WGS sequence"/>
</dbReference>
<accession>A0ABS9ZG96</accession>
<dbReference type="EMBL" id="LOHG01000004">
    <property type="protein sequence ID" value="MCI8209619.1"/>
    <property type="molecule type" value="Genomic_DNA"/>
</dbReference>
<sequence>MNLTFIIDQNHSYRRAIEIAYEKAKSNGGVDEITARECEFVLSQPEPDYVYDEVRFANTLRLHEGCVCPCAALNPWDAYEHSKIDARRRAVECVATQMDSIWLDVKKTAVGVDPELLNELSFSIDETGTIRPVSILRPIDAKAEKQLFELLNEHSEFKKAAEDYVWMLAGLVGRTIEGLSGDYARHFTHSCLREG</sequence>
<protein>
    <submittedName>
        <fullName evidence="1">Uncharacterized protein</fullName>
    </submittedName>
</protein>